<protein>
    <recommendedName>
        <fullName evidence="6">AAA+ ATPase domain-containing protein</fullName>
    </recommendedName>
</protein>
<proteinExistence type="predicted"/>
<dbReference type="Pfam" id="PF05157">
    <property type="entry name" value="MshEN"/>
    <property type="match status" value="1"/>
</dbReference>
<dbReference type="Pfam" id="PF00437">
    <property type="entry name" value="T2SSE"/>
    <property type="match status" value="1"/>
</dbReference>
<dbReference type="GO" id="GO:0016887">
    <property type="term" value="F:ATP hydrolysis activity"/>
    <property type="evidence" value="ECO:0007669"/>
    <property type="project" value="TreeGrafter"/>
</dbReference>
<evidence type="ECO:0000313" key="5">
    <source>
        <dbReference type="EMBL" id="KKN91811.1"/>
    </source>
</evidence>
<sequence>MIKITEQFLKKILVKPDLISKKDFNLIKKKALAEKESLIEVILDQGLISDEQFGRLVADEIKFSFVDLKKIKIKKEILNIIPEIMARHQEIIVFERTKEGLKVALTNPQNLELREFIEKKTGEKVLPYYTTKKNIQETLKYYKKEIQEIFNELIDKALKESKKTTKAEPLPIIRMADLILNYGYENRASDIHFEPYKKKAILRYRIDGVLYDVLTVSKIIHGFLVSRIKIISKLRTDIHEAAQDGHFSFSVPQEKVDVRVSIVPIEEGEKVVLRLLSERARRFELEGLGVEQREIGIIKKNIKKSWGMVLVSGPTGCGKTTTLYAILKILNTRKVNICTIEDPIEYDIEGVNQIQVNFKTGLTFSKGLRAIMRQDPNIIMVGEIRDQETVKLAVNAAMTGHLVLSTFHATDAATTLLRLLEMGTEPFLISTTLNLIIAQRLVRKICSKCIESYEISFEEVSQLLGRHLASKFPKTRGKKIRLFRGQGCSLCQNTGYLGRTGIYEVLEMKEPIKKLIIERATADQLRAKAQKLGMQTMIENGLKKVEDGTTTLEEVLRTIKE</sequence>
<evidence type="ECO:0000256" key="1">
    <source>
        <dbReference type="ARBA" id="ARBA00022741"/>
    </source>
</evidence>
<accession>A0A0F9WZC3</accession>
<dbReference type="InterPro" id="IPR007831">
    <property type="entry name" value="T2SS_GspE_N"/>
</dbReference>
<dbReference type="InterPro" id="IPR037257">
    <property type="entry name" value="T2SS_E_N_sf"/>
</dbReference>
<evidence type="ECO:0008006" key="6">
    <source>
        <dbReference type="Google" id="ProtNLM"/>
    </source>
</evidence>
<dbReference type="FunFam" id="3.40.50.300:FF:000398">
    <property type="entry name" value="Type IV pilus assembly ATPase PilB"/>
    <property type="match status" value="1"/>
</dbReference>
<comment type="caution">
    <text evidence="5">The sequence shown here is derived from an EMBL/GenBank/DDBJ whole genome shotgun (WGS) entry which is preliminary data.</text>
</comment>
<dbReference type="SUPFAM" id="SSF160246">
    <property type="entry name" value="EspE N-terminal domain-like"/>
    <property type="match status" value="1"/>
</dbReference>
<keyword evidence="2" id="KW-0067">ATP-binding</keyword>
<dbReference type="PANTHER" id="PTHR30258:SF1">
    <property type="entry name" value="PROTEIN TRANSPORT PROTEIN HOFB HOMOLOG"/>
    <property type="match status" value="1"/>
</dbReference>
<dbReference type="AlphaFoldDB" id="A0A0F9WZC3"/>
<evidence type="ECO:0000259" key="3">
    <source>
        <dbReference type="Pfam" id="PF00437"/>
    </source>
</evidence>
<dbReference type="InterPro" id="IPR027417">
    <property type="entry name" value="P-loop_NTPase"/>
</dbReference>
<reference evidence="5" key="1">
    <citation type="journal article" date="2015" name="Nature">
        <title>Complex archaea that bridge the gap between prokaryotes and eukaryotes.</title>
        <authorList>
            <person name="Spang A."/>
            <person name="Saw J.H."/>
            <person name="Jorgensen S.L."/>
            <person name="Zaremba-Niedzwiedzka K."/>
            <person name="Martijn J."/>
            <person name="Lind A.E."/>
            <person name="van Eijk R."/>
            <person name="Schleper C."/>
            <person name="Guy L."/>
            <person name="Ettema T.J."/>
        </authorList>
    </citation>
    <scope>NUCLEOTIDE SEQUENCE</scope>
</reference>
<evidence type="ECO:0000259" key="4">
    <source>
        <dbReference type="Pfam" id="PF05157"/>
    </source>
</evidence>
<feature type="domain" description="Type II secretion system protein GspE N-terminal" evidence="4">
    <location>
        <begin position="64"/>
        <end position="143"/>
    </location>
</feature>
<dbReference type="Gene3D" id="3.30.300.160">
    <property type="entry name" value="Type II secretion system, protein E, N-terminal domain"/>
    <property type="match status" value="1"/>
</dbReference>
<dbReference type="GO" id="GO:0005886">
    <property type="term" value="C:plasma membrane"/>
    <property type="evidence" value="ECO:0007669"/>
    <property type="project" value="TreeGrafter"/>
</dbReference>
<dbReference type="PANTHER" id="PTHR30258">
    <property type="entry name" value="TYPE II SECRETION SYSTEM PROTEIN GSPE-RELATED"/>
    <property type="match status" value="1"/>
</dbReference>
<gene>
    <name evidence="5" type="ORF">LCGC14_0214850</name>
</gene>
<dbReference type="InterPro" id="IPR001482">
    <property type="entry name" value="T2SS/T4SS_dom"/>
</dbReference>
<dbReference type="Gene3D" id="3.30.450.90">
    <property type="match status" value="1"/>
</dbReference>
<evidence type="ECO:0000256" key="2">
    <source>
        <dbReference type="ARBA" id="ARBA00022840"/>
    </source>
</evidence>
<dbReference type="Gene3D" id="3.40.50.300">
    <property type="entry name" value="P-loop containing nucleotide triphosphate hydrolases"/>
    <property type="match status" value="1"/>
</dbReference>
<dbReference type="CDD" id="cd01129">
    <property type="entry name" value="PulE-GspE-like"/>
    <property type="match status" value="1"/>
</dbReference>
<keyword evidence="1" id="KW-0547">Nucleotide-binding</keyword>
<dbReference type="EMBL" id="LAZR01000100">
    <property type="protein sequence ID" value="KKN91811.1"/>
    <property type="molecule type" value="Genomic_DNA"/>
</dbReference>
<organism evidence="5">
    <name type="scientific">marine sediment metagenome</name>
    <dbReference type="NCBI Taxonomy" id="412755"/>
    <lineage>
        <taxon>unclassified sequences</taxon>
        <taxon>metagenomes</taxon>
        <taxon>ecological metagenomes</taxon>
    </lineage>
</organism>
<feature type="domain" description="Bacterial type II secretion system protein E" evidence="3">
    <location>
        <begin position="170"/>
        <end position="557"/>
    </location>
</feature>
<dbReference type="SUPFAM" id="SSF52540">
    <property type="entry name" value="P-loop containing nucleoside triphosphate hydrolases"/>
    <property type="match status" value="1"/>
</dbReference>
<dbReference type="GO" id="GO:0005524">
    <property type="term" value="F:ATP binding"/>
    <property type="evidence" value="ECO:0007669"/>
    <property type="project" value="UniProtKB-KW"/>
</dbReference>
<name>A0A0F9WZC3_9ZZZZ</name>